<dbReference type="PROSITE" id="PS51471">
    <property type="entry name" value="FE2OG_OXY"/>
    <property type="match status" value="1"/>
</dbReference>
<gene>
    <name evidence="8" type="ORF">AOG27_17830</name>
    <name evidence="9" type="ORF">PQI24_10205</name>
</gene>
<dbReference type="STRING" id="570156.AOG27_17830"/>
<keyword evidence="4" id="KW-0223">Dioxygenase</keyword>
<evidence type="ECO:0000256" key="4">
    <source>
        <dbReference type="ARBA" id="ARBA00022964"/>
    </source>
</evidence>
<dbReference type="EMBL" id="LJTC01000013">
    <property type="protein sequence ID" value="KPM81809.1"/>
    <property type="molecule type" value="Genomic_DNA"/>
</dbReference>
<dbReference type="GO" id="GO:0051213">
    <property type="term" value="F:dioxygenase activity"/>
    <property type="evidence" value="ECO:0007669"/>
    <property type="project" value="UniProtKB-KW"/>
</dbReference>
<dbReference type="InterPro" id="IPR045054">
    <property type="entry name" value="P4HA-like"/>
</dbReference>
<evidence type="ECO:0000256" key="2">
    <source>
        <dbReference type="ARBA" id="ARBA00022723"/>
    </source>
</evidence>
<dbReference type="AlphaFoldDB" id="A0A0P7DM18"/>
<evidence type="ECO:0000256" key="5">
    <source>
        <dbReference type="ARBA" id="ARBA00023002"/>
    </source>
</evidence>
<accession>A0A0P7DM18</accession>
<dbReference type="Pfam" id="PF13640">
    <property type="entry name" value="2OG-FeII_Oxy_3"/>
    <property type="match status" value="1"/>
</dbReference>
<protein>
    <submittedName>
        <fullName evidence="9">2OG-Fe(II) oxygenase</fullName>
    </submittedName>
</protein>
<dbReference type="PANTHER" id="PTHR10869:SF246">
    <property type="entry name" value="TRANSMEMBRANE PROLYL 4-HYDROXYLASE"/>
    <property type="match status" value="1"/>
</dbReference>
<comment type="caution">
    <text evidence="8">The sequence shown here is derived from an EMBL/GenBank/DDBJ whole genome shotgun (WGS) entry which is preliminary data.</text>
</comment>
<organism evidence="8 10">
    <name type="scientific">Pseudoalteromonas lipolytica</name>
    <dbReference type="NCBI Taxonomy" id="570156"/>
    <lineage>
        <taxon>Bacteria</taxon>
        <taxon>Pseudomonadati</taxon>
        <taxon>Pseudomonadota</taxon>
        <taxon>Gammaproteobacteria</taxon>
        <taxon>Alteromonadales</taxon>
        <taxon>Pseudoalteromonadaceae</taxon>
        <taxon>Pseudoalteromonas</taxon>
    </lineage>
</organism>
<evidence type="ECO:0000313" key="11">
    <source>
        <dbReference type="Proteomes" id="UP001377972"/>
    </source>
</evidence>
<evidence type="ECO:0000259" key="7">
    <source>
        <dbReference type="PROSITE" id="PS51471"/>
    </source>
</evidence>
<dbReference type="Proteomes" id="UP001377972">
    <property type="component" value="Unassembled WGS sequence"/>
</dbReference>
<evidence type="ECO:0000313" key="10">
    <source>
        <dbReference type="Proteomes" id="UP000050378"/>
    </source>
</evidence>
<keyword evidence="6" id="KW-0408">Iron</keyword>
<evidence type="ECO:0000313" key="8">
    <source>
        <dbReference type="EMBL" id="KPM81809.1"/>
    </source>
</evidence>
<dbReference type="GO" id="GO:0031418">
    <property type="term" value="F:L-ascorbic acid binding"/>
    <property type="evidence" value="ECO:0007669"/>
    <property type="project" value="UniProtKB-KW"/>
</dbReference>
<dbReference type="InterPro" id="IPR006620">
    <property type="entry name" value="Pro_4_hyd_alph"/>
</dbReference>
<dbReference type="PANTHER" id="PTHR10869">
    <property type="entry name" value="PROLYL 4-HYDROXYLASE ALPHA SUBUNIT"/>
    <property type="match status" value="1"/>
</dbReference>
<dbReference type="RefSeq" id="WP_054554348.1">
    <property type="nucleotide sequence ID" value="NZ_JAQPZS010000008.1"/>
</dbReference>
<dbReference type="OrthoDB" id="269774at2"/>
<dbReference type="EMBL" id="JAQPZS010000008">
    <property type="protein sequence ID" value="MEJ6496408.1"/>
    <property type="molecule type" value="Genomic_DNA"/>
</dbReference>
<dbReference type="GO" id="GO:0016705">
    <property type="term" value="F:oxidoreductase activity, acting on paired donors, with incorporation or reduction of molecular oxygen"/>
    <property type="evidence" value="ECO:0007669"/>
    <property type="project" value="InterPro"/>
</dbReference>
<dbReference type="Proteomes" id="UP000050378">
    <property type="component" value="Unassembled WGS sequence"/>
</dbReference>
<proteinExistence type="predicted"/>
<dbReference type="Gene3D" id="2.60.120.620">
    <property type="entry name" value="q2cbj1_9rhob like domain"/>
    <property type="match status" value="1"/>
</dbReference>
<evidence type="ECO:0000256" key="3">
    <source>
        <dbReference type="ARBA" id="ARBA00022896"/>
    </source>
</evidence>
<dbReference type="InterPro" id="IPR005123">
    <property type="entry name" value="Oxoglu/Fe-dep_dioxygenase_dom"/>
</dbReference>
<reference evidence="8 10" key="1">
    <citation type="submission" date="2015-09" db="EMBL/GenBank/DDBJ databases">
        <title>Draft Genome Sequence of Pseudoalteromonas lipolytica UCD-48B.</title>
        <authorList>
            <person name="Krusor M."/>
            <person name="Coil D.A."/>
            <person name="Lang J.M."/>
            <person name="Eisen J.A."/>
            <person name="Alexiev A."/>
        </authorList>
    </citation>
    <scope>NUCLEOTIDE SEQUENCE [LARGE SCALE GENOMIC DNA]</scope>
    <source>
        <strain evidence="8 10">UCD-48B</strain>
    </source>
</reference>
<keyword evidence="5" id="KW-0560">Oxidoreductase</keyword>
<reference evidence="9 11" key="2">
    <citation type="submission" date="2023-01" db="EMBL/GenBank/DDBJ databases">
        <title>Trichodesmium-associated heterotrophic epibiont bacteria.</title>
        <authorList>
            <person name="Cleveland C.S."/>
            <person name="Webb E.A."/>
        </authorList>
    </citation>
    <scope>NUCLEOTIDE SEQUENCE [LARGE SCALE GENOMIC DNA]</scope>
    <source>
        <strain evidence="9 11">USCH2</strain>
    </source>
</reference>
<dbReference type="GO" id="GO:0005506">
    <property type="term" value="F:iron ion binding"/>
    <property type="evidence" value="ECO:0007669"/>
    <property type="project" value="InterPro"/>
</dbReference>
<keyword evidence="3" id="KW-0847">Vitamin C</keyword>
<evidence type="ECO:0000256" key="1">
    <source>
        <dbReference type="ARBA" id="ARBA00001961"/>
    </source>
</evidence>
<keyword evidence="2" id="KW-0479">Metal-binding</keyword>
<dbReference type="SMART" id="SM00702">
    <property type="entry name" value="P4Hc"/>
    <property type="match status" value="1"/>
</dbReference>
<dbReference type="InterPro" id="IPR044862">
    <property type="entry name" value="Pro_4_hyd_alph_FE2OG_OXY"/>
</dbReference>
<name>A0A0P7DM18_9GAMM</name>
<keyword evidence="11" id="KW-1185">Reference proteome</keyword>
<sequence>MAGKLIFELLEARFNGKIVENSAIIDYAVKNKDFARAWFYHAISSSLLHDELINCLLIAKYHNLNELELLFEYWPKLQFQKCQLLKASPHLVSKVPEINELLTEELTQLIQMLLPLPVSQNLGDSRVNLLDSKMNDEALQKVIGFAKEKLTDAKLYSEQQKHQKVDSIRNNDQHIVTLPVNDFFTALIQRYMCINNIFDLKYAEPAIIYRYKKGQQYKWHYDFITPSNSAAQKEIDFFGQRKKTIILNLNEGFKGGETAFKFWELEVSAKAGQLIQFNNMLDTKVDKSSVHSGKPVIDGEKWICTLWFREKPFWLRASIWNS</sequence>
<evidence type="ECO:0000256" key="6">
    <source>
        <dbReference type="ARBA" id="ARBA00023004"/>
    </source>
</evidence>
<dbReference type="PATRIC" id="fig|570156.3.peg.1489"/>
<feature type="domain" description="Fe2OG dioxygenase" evidence="7">
    <location>
        <begin position="202"/>
        <end position="310"/>
    </location>
</feature>
<comment type="cofactor">
    <cofactor evidence="1">
        <name>L-ascorbate</name>
        <dbReference type="ChEBI" id="CHEBI:38290"/>
    </cofactor>
</comment>
<evidence type="ECO:0000313" key="9">
    <source>
        <dbReference type="EMBL" id="MEJ6496408.1"/>
    </source>
</evidence>